<dbReference type="RefSeq" id="WP_250917172.1">
    <property type="nucleotide sequence ID" value="NZ_JAMQAW010000001.1"/>
</dbReference>
<dbReference type="PIRSF" id="PIRSF002741">
    <property type="entry name" value="MppA"/>
    <property type="match status" value="1"/>
</dbReference>
<evidence type="ECO:0000256" key="2">
    <source>
        <dbReference type="SAM" id="SignalP"/>
    </source>
</evidence>
<dbReference type="Gene3D" id="3.10.105.10">
    <property type="entry name" value="Dipeptide-binding Protein, Domain 3"/>
    <property type="match status" value="1"/>
</dbReference>
<dbReference type="PANTHER" id="PTHR30290:SF38">
    <property type="entry name" value="D,D-DIPEPTIDE-BINDING PERIPLASMIC PROTEIN DDPA-RELATED"/>
    <property type="match status" value="1"/>
</dbReference>
<evidence type="ECO:0000259" key="3">
    <source>
        <dbReference type="Pfam" id="PF00496"/>
    </source>
</evidence>
<dbReference type="Gene3D" id="3.40.190.10">
    <property type="entry name" value="Periplasmic binding protein-like II"/>
    <property type="match status" value="1"/>
</dbReference>
<comment type="caution">
    <text evidence="4">The sequence shown here is derived from an EMBL/GenBank/DDBJ whole genome shotgun (WGS) entry which is preliminary data.</text>
</comment>
<keyword evidence="5" id="KW-1185">Reference proteome</keyword>
<gene>
    <name evidence="4" type="ORF">NBG84_00510</name>
</gene>
<proteinExistence type="predicted"/>
<protein>
    <submittedName>
        <fullName evidence="4">ABC transporter substrate-binding protein</fullName>
    </submittedName>
</protein>
<feature type="signal peptide" evidence="2">
    <location>
        <begin position="1"/>
        <end position="24"/>
    </location>
</feature>
<evidence type="ECO:0000313" key="5">
    <source>
        <dbReference type="Proteomes" id="UP001431429"/>
    </source>
</evidence>
<sequence length="545" mass="58304">MPRITKRTTVLVALTTCTALGLSACGGVEGAGKTGPSTPKLTESLPAAKGDVGALRWALYAEPSSLDPIYSNDFPPMEVLANVCESLLKINPDFSFQPSLAASWTNPSPLTWVYQLRDGVTFHSGAKMTAEDVAYSLGRNLDKSLGSYHDAVYKNVDSIKATGTREITVRLKQPDAQFNQAMATPAGRVLNKAASQKAGKTLGRPDGGVDCTGPFKLADWSAGKSITIDRFDAYWDTARKAKASAVEFEFIRDPAARTTAMLSGELDGSWFVPASGYAKLLTSDKGSLYFGRTSGSYVGMVTDLKGPLADVKIRKALSMAIDRKGIISAAVSGAAETLKAPTAPGTWGYAQKELKAAYDALPDPNGSLDEAKKLVKEAGAPSKPITIAVTGSQSEMPIIGTEVKRAGESVGLKVNIKTLPADNYNALYSDAKAREGIDMLFSLWQADYPDPTALYQYLQTGDTFNFAQWSDRTFDRLINEAKSAADTSKRAKLIAEAQQIAVDQGIWMPLYTPFNPVFLKKGLTGAPISSVQLTYPWAADIGSAK</sequence>
<dbReference type="InterPro" id="IPR039424">
    <property type="entry name" value="SBP_5"/>
</dbReference>
<dbReference type="EMBL" id="JAMQAW010000001">
    <property type="protein sequence ID" value="MCM2386806.1"/>
    <property type="molecule type" value="Genomic_DNA"/>
</dbReference>
<dbReference type="CDD" id="cd00995">
    <property type="entry name" value="PBP2_NikA_DppA_OppA_like"/>
    <property type="match status" value="1"/>
</dbReference>
<dbReference type="SUPFAM" id="SSF53850">
    <property type="entry name" value="Periplasmic binding protein-like II"/>
    <property type="match status" value="1"/>
</dbReference>
<dbReference type="Pfam" id="PF00496">
    <property type="entry name" value="SBP_bac_5"/>
    <property type="match status" value="1"/>
</dbReference>
<dbReference type="InterPro" id="IPR000914">
    <property type="entry name" value="SBP_5_dom"/>
</dbReference>
<dbReference type="PROSITE" id="PS51257">
    <property type="entry name" value="PROKAR_LIPOPROTEIN"/>
    <property type="match status" value="1"/>
</dbReference>
<accession>A0ABT0UF24</accession>
<evidence type="ECO:0000256" key="1">
    <source>
        <dbReference type="ARBA" id="ARBA00022729"/>
    </source>
</evidence>
<dbReference type="PANTHER" id="PTHR30290">
    <property type="entry name" value="PERIPLASMIC BINDING COMPONENT OF ABC TRANSPORTER"/>
    <property type="match status" value="1"/>
</dbReference>
<reference evidence="4" key="1">
    <citation type="submission" date="2022-06" db="EMBL/GenBank/DDBJ databases">
        <title>Genome public.</title>
        <authorList>
            <person name="Sun Q."/>
        </authorList>
    </citation>
    <scope>NUCLEOTIDE SEQUENCE</scope>
    <source>
        <strain evidence="4">CWNU-1</strain>
    </source>
</reference>
<name>A0ABT0UF24_9ACTN</name>
<dbReference type="InterPro" id="IPR030678">
    <property type="entry name" value="Peptide/Ni-bd"/>
</dbReference>
<keyword evidence="1 2" id="KW-0732">Signal</keyword>
<dbReference type="Proteomes" id="UP001431429">
    <property type="component" value="Unassembled WGS sequence"/>
</dbReference>
<organism evidence="4 5">
    <name type="scientific">Streptomyces albipurpureus</name>
    <dbReference type="NCBI Taxonomy" id="2897419"/>
    <lineage>
        <taxon>Bacteria</taxon>
        <taxon>Bacillati</taxon>
        <taxon>Actinomycetota</taxon>
        <taxon>Actinomycetes</taxon>
        <taxon>Kitasatosporales</taxon>
        <taxon>Streptomycetaceae</taxon>
        <taxon>Streptomyces</taxon>
    </lineage>
</organism>
<feature type="chain" id="PRO_5045956120" evidence="2">
    <location>
        <begin position="25"/>
        <end position="545"/>
    </location>
</feature>
<dbReference type="Gene3D" id="3.90.76.10">
    <property type="entry name" value="Dipeptide-binding Protein, Domain 1"/>
    <property type="match status" value="1"/>
</dbReference>
<evidence type="ECO:0000313" key="4">
    <source>
        <dbReference type="EMBL" id="MCM2386806.1"/>
    </source>
</evidence>
<feature type="domain" description="Solute-binding protein family 5" evidence="3">
    <location>
        <begin position="96"/>
        <end position="463"/>
    </location>
</feature>